<evidence type="ECO:0000313" key="3">
    <source>
        <dbReference type="Proteomes" id="UP000054560"/>
    </source>
</evidence>
<dbReference type="Proteomes" id="UP000054560">
    <property type="component" value="Unassembled WGS sequence"/>
</dbReference>
<dbReference type="RefSeq" id="XP_014150160.1">
    <property type="nucleotide sequence ID" value="XM_014294685.1"/>
</dbReference>
<evidence type="ECO:0000313" key="2">
    <source>
        <dbReference type="EMBL" id="KNC76258.1"/>
    </source>
</evidence>
<name>A0A0L0FJQ4_9EUKA</name>
<evidence type="ECO:0000256" key="1">
    <source>
        <dbReference type="SAM" id="MobiDB-lite"/>
    </source>
</evidence>
<dbReference type="GeneID" id="25911734"/>
<keyword evidence="3" id="KW-1185">Reference proteome</keyword>
<organism evidence="2 3">
    <name type="scientific">Sphaeroforma arctica JP610</name>
    <dbReference type="NCBI Taxonomy" id="667725"/>
    <lineage>
        <taxon>Eukaryota</taxon>
        <taxon>Ichthyosporea</taxon>
        <taxon>Ichthyophonida</taxon>
        <taxon>Sphaeroforma</taxon>
    </lineage>
</organism>
<dbReference type="EMBL" id="KQ243178">
    <property type="protein sequence ID" value="KNC76258.1"/>
    <property type="molecule type" value="Genomic_DNA"/>
</dbReference>
<sequence length="277" mass="30517">MLTDRADGLLEPLHAVPLYDCLLEDAQSPTDQSAVLTKTLQVSEQVLASELHHTEPLLVTDQTTAFPPPIVFSDDIDEPIYAIRDNCPAHQLLRAPGRTRIRPESPTPDMTQLPEPPKDGPPQIPKVTVAFASTSTTPGRTHVSLAQFTDWVVPLDTSDIEGSYLSFNWVDLAQQLWGPFHIELFVSHEDHVLDVNCTKDGTGAYAQQRLDADMHTEHLQQEGAVSDVLVYQNRTMDQNALATPLIPLSQVIPHRPDTDDDLDSAHVSVVEEASITG</sequence>
<accession>A0A0L0FJQ4</accession>
<feature type="region of interest" description="Disordered" evidence="1">
    <location>
        <begin position="99"/>
        <end position="123"/>
    </location>
</feature>
<proteinExistence type="predicted"/>
<reference evidence="2 3" key="1">
    <citation type="submission" date="2011-02" db="EMBL/GenBank/DDBJ databases">
        <title>The Genome Sequence of Sphaeroforma arctica JP610.</title>
        <authorList>
            <consortium name="The Broad Institute Genome Sequencing Platform"/>
            <person name="Russ C."/>
            <person name="Cuomo C."/>
            <person name="Young S.K."/>
            <person name="Zeng Q."/>
            <person name="Gargeya S."/>
            <person name="Alvarado L."/>
            <person name="Berlin A."/>
            <person name="Chapman S.B."/>
            <person name="Chen Z."/>
            <person name="Freedman E."/>
            <person name="Gellesch M."/>
            <person name="Goldberg J."/>
            <person name="Griggs A."/>
            <person name="Gujja S."/>
            <person name="Heilman E."/>
            <person name="Heiman D."/>
            <person name="Howarth C."/>
            <person name="Mehta T."/>
            <person name="Neiman D."/>
            <person name="Pearson M."/>
            <person name="Roberts A."/>
            <person name="Saif S."/>
            <person name="Shea T."/>
            <person name="Shenoy N."/>
            <person name="Sisk P."/>
            <person name="Stolte C."/>
            <person name="Sykes S."/>
            <person name="White J."/>
            <person name="Yandava C."/>
            <person name="Burger G."/>
            <person name="Gray M.W."/>
            <person name="Holland P.W.H."/>
            <person name="King N."/>
            <person name="Lang F.B.F."/>
            <person name="Roger A.J."/>
            <person name="Ruiz-Trillo I."/>
            <person name="Haas B."/>
            <person name="Nusbaum C."/>
            <person name="Birren B."/>
        </authorList>
    </citation>
    <scope>NUCLEOTIDE SEQUENCE [LARGE SCALE GENOMIC DNA]</scope>
    <source>
        <strain evidence="2 3">JP610</strain>
    </source>
</reference>
<gene>
    <name evidence="2" type="ORF">SARC_11230</name>
</gene>
<protein>
    <submittedName>
        <fullName evidence="2">Uncharacterized protein</fullName>
    </submittedName>
</protein>
<dbReference type="AlphaFoldDB" id="A0A0L0FJQ4"/>